<feature type="transmembrane region" description="Helical" evidence="13">
    <location>
        <begin position="184"/>
        <end position="202"/>
    </location>
</feature>
<evidence type="ECO:0000256" key="12">
    <source>
        <dbReference type="PIRNR" id="PIRNR006247"/>
    </source>
</evidence>
<dbReference type="RefSeq" id="WP_237363430.1">
    <property type="nucleotide sequence ID" value="NZ_CAKLDM010000002.1"/>
</dbReference>
<dbReference type="NCBIfam" id="TIGR00933">
    <property type="entry name" value="2a38"/>
    <property type="match status" value="1"/>
</dbReference>
<dbReference type="Pfam" id="PF02386">
    <property type="entry name" value="TrkH"/>
    <property type="match status" value="1"/>
</dbReference>
<evidence type="ECO:0000256" key="7">
    <source>
        <dbReference type="ARBA" id="ARBA00022692"/>
    </source>
</evidence>
<dbReference type="EMBL" id="CAKLDM010000002">
    <property type="protein sequence ID" value="CAH0541995.1"/>
    <property type="molecule type" value="Genomic_DNA"/>
</dbReference>
<sequence>MQFRSIIRIVGLLLALFSITMLAPALVALIYRDGAGVSFVTTFFVLLACGAFCWFPNRRYKQELQSRDGFLIVVLFWTVLGSAGALPFLISDNPSVSVTDAFFESFSALTTTGATVLTGLDYLPKAILFYRQILQWFGGMGIIVLAVAILPVLGIGGMQLYRAEIPGPVKDRKMTPRIAETAKALWYIYLSLTIACALAYWLAGMTPFDAICHSFSTIAIGGFSTHDASMGYFNSEAINLIAVVFLLISACNYSLHFAAVASGGVHPRYYLRDPEFRAFFVVQGILFLICFGVLLLNQTYGSTFETFDMALFQTVSISTTAGFTTSSFSEWPLFLPVLLLFSSFIGGCAGSTGGGMKVIRILLLTRQGAREMKRLIHPRAVYTIKLGGTALNQRVVDAVWGFFSAYTLVFVVCMLALIATGMGELTAFSAVAATLNNLGPGLGEVASNFANVNDGAKWVLVLSMVFGRLEIFTLLILFTPTFWRS</sequence>
<feature type="transmembrane region" description="Helical" evidence="13">
    <location>
        <begin position="398"/>
        <end position="419"/>
    </location>
</feature>
<evidence type="ECO:0000256" key="8">
    <source>
        <dbReference type="ARBA" id="ARBA00022958"/>
    </source>
</evidence>
<keyword evidence="11 12" id="KW-0472">Membrane</keyword>
<feature type="transmembrane region" description="Helical" evidence="13">
    <location>
        <begin position="237"/>
        <end position="258"/>
    </location>
</feature>
<keyword evidence="8 12" id="KW-0630">Potassium</keyword>
<keyword evidence="10 12" id="KW-0406">Ion transport</keyword>
<comment type="similarity">
    <text evidence="2 12">Belongs to the TrkH potassium transport family.</text>
</comment>
<gene>
    <name evidence="14" type="primary">trkH</name>
    <name evidence="14" type="ORF">VMF7928_04001</name>
</gene>
<accession>A0ABM9A8R6</accession>
<dbReference type="InterPro" id="IPR004772">
    <property type="entry name" value="TrkH"/>
</dbReference>
<feature type="transmembrane region" description="Helical" evidence="13">
    <location>
        <begin position="458"/>
        <end position="483"/>
    </location>
</feature>
<feature type="transmembrane region" description="Helical" evidence="13">
    <location>
        <begin position="37"/>
        <end position="57"/>
    </location>
</feature>
<keyword evidence="15" id="KW-1185">Reference proteome</keyword>
<reference evidence="14" key="1">
    <citation type="submission" date="2021-11" db="EMBL/GenBank/DDBJ databases">
        <authorList>
            <person name="Rodrigo-Torres L."/>
            <person name="Arahal R. D."/>
            <person name="Lucena T."/>
        </authorList>
    </citation>
    <scope>NUCLEOTIDE SEQUENCE</scope>
    <source>
        <strain evidence="14">CECT 7928</strain>
    </source>
</reference>
<dbReference type="PANTHER" id="PTHR32024">
    <property type="entry name" value="TRK SYSTEM POTASSIUM UPTAKE PROTEIN TRKG-RELATED"/>
    <property type="match status" value="1"/>
</dbReference>
<organism evidence="14 15">
    <name type="scientific">Vibrio marisflavi CECT 7928</name>
    <dbReference type="NCBI Taxonomy" id="634439"/>
    <lineage>
        <taxon>Bacteria</taxon>
        <taxon>Pseudomonadati</taxon>
        <taxon>Pseudomonadota</taxon>
        <taxon>Gammaproteobacteria</taxon>
        <taxon>Vibrionales</taxon>
        <taxon>Vibrionaceae</taxon>
        <taxon>Vibrio</taxon>
    </lineage>
</organism>
<comment type="subcellular location">
    <subcellularLocation>
        <location evidence="1 12">Cell inner membrane</location>
        <topology evidence="1 12">Multi-pass membrane protein</topology>
    </subcellularLocation>
</comment>
<keyword evidence="3 12" id="KW-0813">Transport</keyword>
<dbReference type="PANTHER" id="PTHR32024:SF2">
    <property type="entry name" value="TRK SYSTEM POTASSIUM UPTAKE PROTEIN TRKG-RELATED"/>
    <property type="match status" value="1"/>
</dbReference>
<keyword evidence="6 12" id="KW-0633">Potassium transport</keyword>
<proteinExistence type="inferred from homology"/>
<feature type="transmembrane region" description="Helical" evidence="13">
    <location>
        <begin position="133"/>
        <end position="163"/>
    </location>
</feature>
<evidence type="ECO:0000256" key="11">
    <source>
        <dbReference type="ARBA" id="ARBA00023136"/>
    </source>
</evidence>
<keyword evidence="7 13" id="KW-0812">Transmembrane</keyword>
<evidence type="ECO:0000256" key="4">
    <source>
        <dbReference type="ARBA" id="ARBA00022475"/>
    </source>
</evidence>
<keyword evidence="5 12" id="KW-0997">Cell inner membrane</keyword>
<name>A0ABM9A8R6_9VIBR</name>
<evidence type="ECO:0000256" key="6">
    <source>
        <dbReference type="ARBA" id="ARBA00022538"/>
    </source>
</evidence>
<evidence type="ECO:0000313" key="14">
    <source>
        <dbReference type="EMBL" id="CAH0541995.1"/>
    </source>
</evidence>
<evidence type="ECO:0000256" key="13">
    <source>
        <dbReference type="SAM" id="Phobius"/>
    </source>
</evidence>
<feature type="transmembrane region" description="Helical" evidence="13">
    <location>
        <begin position="12"/>
        <end position="31"/>
    </location>
</feature>
<evidence type="ECO:0000256" key="1">
    <source>
        <dbReference type="ARBA" id="ARBA00004429"/>
    </source>
</evidence>
<dbReference type="PIRSF" id="PIRSF006247">
    <property type="entry name" value="TrkH"/>
    <property type="match status" value="1"/>
</dbReference>
<feature type="transmembrane region" description="Helical" evidence="13">
    <location>
        <begin position="278"/>
        <end position="297"/>
    </location>
</feature>
<evidence type="ECO:0000313" key="15">
    <source>
        <dbReference type="Proteomes" id="UP000838748"/>
    </source>
</evidence>
<evidence type="ECO:0000256" key="5">
    <source>
        <dbReference type="ARBA" id="ARBA00022519"/>
    </source>
</evidence>
<keyword evidence="9 13" id="KW-1133">Transmembrane helix</keyword>
<feature type="transmembrane region" description="Helical" evidence="13">
    <location>
        <begin position="69"/>
        <end position="90"/>
    </location>
</feature>
<evidence type="ECO:0000256" key="10">
    <source>
        <dbReference type="ARBA" id="ARBA00023065"/>
    </source>
</evidence>
<protein>
    <recommendedName>
        <fullName evidence="12">Trk system potassium uptake protein</fullName>
    </recommendedName>
</protein>
<evidence type="ECO:0000256" key="3">
    <source>
        <dbReference type="ARBA" id="ARBA00022448"/>
    </source>
</evidence>
<evidence type="ECO:0000256" key="9">
    <source>
        <dbReference type="ARBA" id="ARBA00022989"/>
    </source>
</evidence>
<comment type="function">
    <text evidence="12">Low-affinity potassium transport system. Interacts with Trk system potassium uptake protein TrkA.</text>
</comment>
<comment type="caution">
    <text evidence="14">The sequence shown here is derived from an EMBL/GenBank/DDBJ whole genome shotgun (WGS) entry which is preliminary data.</text>
</comment>
<evidence type="ECO:0000256" key="2">
    <source>
        <dbReference type="ARBA" id="ARBA00009137"/>
    </source>
</evidence>
<dbReference type="Proteomes" id="UP000838748">
    <property type="component" value="Unassembled WGS sequence"/>
</dbReference>
<dbReference type="InterPro" id="IPR003445">
    <property type="entry name" value="Cat_transpt"/>
</dbReference>
<feature type="transmembrane region" description="Helical" evidence="13">
    <location>
        <begin position="334"/>
        <end position="363"/>
    </location>
</feature>
<keyword evidence="4 12" id="KW-1003">Cell membrane</keyword>